<reference evidence="1 2" key="1">
    <citation type="submission" date="2015-11" db="EMBL/GenBank/DDBJ databases">
        <title>Draft Genome Sequence of the Strain BR 10423 (Rhizobium sp.) isolated from nodules of Mimosa pudica.</title>
        <authorList>
            <person name="Barauna A.C."/>
            <person name="Zilli J.E."/>
            <person name="Simoes-Araujo J.L."/>
            <person name="Reis V.M."/>
            <person name="James E.K."/>
            <person name="Reis F.B.Jr."/>
            <person name="Rouws L.F."/>
            <person name="Passos S.R."/>
            <person name="Gois S.R."/>
        </authorList>
    </citation>
    <scope>NUCLEOTIDE SEQUENCE [LARGE SCALE GENOMIC DNA]</scope>
    <source>
        <strain evidence="1 2">BR10423</strain>
    </source>
</reference>
<proteinExistence type="predicted"/>
<dbReference type="RefSeq" id="WP_025657966.1">
    <property type="nucleotide sequence ID" value="NZ_LNCD01000123.1"/>
</dbReference>
<dbReference type="Proteomes" id="UP000068164">
    <property type="component" value="Unassembled WGS sequence"/>
</dbReference>
<name>A0A109J824_9HYPH</name>
<accession>A0A109J824</accession>
<dbReference type="OrthoDB" id="8279763at2"/>
<sequence>MFFLGGMTMGYLHPPAKTDREAATTTSIPAEKDRRLLETQVATVKPHPGAIEDRSLLWAWRTLV</sequence>
<dbReference type="AlphaFoldDB" id="A0A109J824"/>
<comment type="caution">
    <text evidence="1">The sequence shown here is derived from an EMBL/GenBank/DDBJ whole genome shotgun (WGS) entry which is preliminary data.</text>
</comment>
<evidence type="ECO:0000313" key="1">
    <source>
        <dbReference type="EMBL" id="KWV44071.1"/>
    </source>
</evidence>
<evidence type="ECO:0000313" key="2">
    <source>
        <dbReference type="Proteomes" id="UP000068164"/>
    </source>
</evidence>
<organism evidence="1 2">
    <name type="scientific">Rhizobium altiplani</name>
    <dbReference type="NCBI Taxonomy" id="1864509"/>
    <lineage>
        <taxon>Bacteria</taxon>
        <taxon>Pseudomonadati</taxon>
        <taxon>Pseudomonadota</taxon>
        <taxon>Alphaproteobacteria</taxon>
        <taxon>Hyphomicrobiales</taxon>
        <taxon>Rhizobiaceae</taxon>
        <taxon>Rhizobium/Agrobacterium group</taxon>
        <taxon>Rhizobium</taxon>
    </lineage>
</organism>
<gene>
    <name evidence="1" type="ORF">AS026_16955</name>
</gene>
<protein>
    <submittedName>
        <fullName evidence="1">Uncharacterized protein</fullName>
    </submittedName>
</protein>
<dbReference type="EMBL" id="LNCD01000123">
    <property type="protein sequence ID" value="KWV44071.1"/>
    <property type="molecule type" value="Genomic_DNA"/>
</dbReference>
<keyword evidence="2" id="KW-1185">Reference proteome</keyword>